<comment type="caution">
    <text evidence="1">The sequence shown here is derived from an EMBL/GenBank/DDBJ whole genome shotgun (WGS) entry which is preliminary data.</text>
</comment>
<proteinExistence type="predicted"/>
<evidence type="ECO:0000313" key="2">
    <source>
        <dbReference type="Proteomes" id="UP000631114"/>
    </source>
</evidence>
<name>A0A835LVC0_9MAGN</name>
<dbReference type="OrthoDB" id="1928976at2759"/>
<dbReference type="Proteomes" id="UP000631114">
    <property type="component" value="Unassembled WGS sequence"/>
</dbReference>
<keyword evidence="2" id="KW-1185">Reference proteome</keyword>
<dbReference type="PANTHER" id="PTHR45786:SF74">
    <property type="entry name" value="ATP-DEPENDENT DNA HELICASE"/>
    <property type="match status" value="1"/>
</dbReference>
<dbReference type="AlphaFoldDB" id="A0A835LVC0"/>
<gene>
    <name evidence="1" type="ORF">IFM89_025005</name>
</gene>
<protein>
    <submittedName>
        <fullName evidence="1">Uncharacterized protein</fullName>
    </submittedName>
</protein>
<dbReference type="EMBL" id="JADFTS010000005">
    <property type="protein sequence ID" value="KAF9606337.1"/>
    <property type="molecule type" value="Genomic_DNA"/>
</dbReference>
<feature type="non-terminal residue" evidence="1">
    <location>
        <position position="288"/>
    </location>
</feature>
<accession>A0A835LVC0</accession>
<dbReference type="PANTHER" id="PTHR45786">
    <property type="entry name" value="DNA BINDING PROTEIN-LIKE"/>
    <property type="match status" value="1"/>
</dbReference>
<reference evidence="1 2" key="1">
    <citation type="submission" date="2020-10" db="EMBL/GenBank/DDBJ databases">
        <title>The Coptis chinensis genome and diversification of protoberbering-type alkaloids.</title>
        <authorList>
            <person name="Wang B."/>
            <person name="Shu S."/>
            <person name="Song C."/>
            <person name="Liu Y."/>
        </authorList>
    </citation>
    <scope>NUCLEOTIDE SEQUENCE [LARGE SCALE GENOMIC DNA]</scope>
    <source>
        <strain evidence="1">HL-2020</strain>
        <tissue evidence="1">Leaf</tissue>
    </source>
</reference>
<evidence type="ECO:0000313" key="1">
    <source>
        <dbReference type="EMBL" id="KAF9606337.1"/>
    </source>
</evidence>
<organism evidence="1 2">
    <name type="scientific">Coptis chinensis</name>
    <dbReference type="NCBI Taxonomy" id="261450"/>
    <lineage>
        <taxon>Eukaryota</taxon>
        <taxon>Viridiplantae</taxon>
        <taxon>Streptophyta</taxon>
        <taxon>Embryophyta</taxon>
        <taxon>Tracheophyta</taxon>
        <taxon>Spermatophyta</taxon>
        <taxon>Magnoliopsida</taxon>
        <taxon>Ranunculales</taxon>
        <taxon>Ranunculaceae</taxon>
        <taxon>Coptidoideae</taxon>
        <taxon>Coptis</taxon>
    </lineage>
</organism>
<sequence length="288" mass="32612">DDYLSQMSGSDSDIEVDNETEVSISRGIDVSHKRSCFEPLDFGCPTSICSHCGAIVWYEERNDRSKKPINPKFSICCQNGKVQLPLLKDTPDFLKNLLDCNGGSKSLNYMENISIYNSMFAFTSTGGQVQSSVNDGKAPFVCKIKGQNYHKIGTLLPAEGVRSSKTYRMARDRFKECHVADVSIQLINRKQKDGRLYNLPSSKEIAGLIVGNGDEFNEHKDVIVDKKGFGLKRINELLPSFMVIHYPLLFPHAEDGYRLDIPYRNNAVVGKRKNISMREYYDFRLQQT</sequence>